<protein>
    <submittedName>
        <fullName evidence="1">Uncharacterized protein</fullName>
    </submittedName>
</protein>
<reference evidence="2" key="1">
    <citation type="journal article" date="2022" name="Mol. Ecol. Resour.">
        <title>The genomes of chicory, endive, great burdock and yacon provide insights into Asteraceae palaeo-polyploidization history and plant inulin production.</title>
        <authorList>
            <person name="Fan W."/>
            <person name="Wang S."/>
            <person name="Wang H."/>
            <person name="Wang A."/>
            <person name="Jiang F."/>
            <person name="Liu H."/>
            <person name="Zhao H."/>
            <person name="Xu D."/>
            <person name="Zhang Y."/>
        </authorList>
    </citation>
    <scope>NUCLEOTIDE SEQUENCE [LARGE SCALE GENOMIC DNA]</scope>
    <source>
        <strain evidence="2">cv. Punajuju</strain>
    </source>
</reference>
<proteinExistence type="predicted"/>
<comment type="caution">
    <text evidence="1">The sequence shown here is derived from an EMBL/GenBank/DDBJ whole genome shotgun (WGS) entry which is preliminary data.</text>
</comment>
<dbReference type="EMBL" id="CM042010">
    <property type="protein sequence ID" value="KAI3779166.1"/>
    <property type="molecule type" value="Genomic_DNA"/>
</dbReference>
<reference evidence="1 2" key="2">
    <citation type="journal article" date="2022" name="Mol. Ecol. Resour.">
        <title>The genomes of chicory, endive, great burdock and yacon provide insights into Asteraceae paleo-polyploidization history and plant inulin production.</title>
        <authorList>
            <person name="Fan W."/>
            <person name="Wang S."/>
            <person name="Wang H."/>
            <person name="Wang A."/>
            <person name="Jiang F."/>
            <person name="Liu H."/>
            <person name="Zhao H."/>
            <person name="Xu D."/>
            <person name="Zhang Y."/>
        </authorList>
    </citation>
    <scope>NUCLEOTIDE SEQUENCE [LARGE SCALE GENOMIC DNA]</scope>
    <source>
        <strain evidence="2">cv. Punajuju</strain>
        <tissue evidence="1">Leaves</tissue>
    </source>
</reference>
<dbReference type="Proteomes" id="UP001055811">
    <property type="component" value="Linkage Group LG02"/>
</dbReference>
<organism evidence="1 2">
    <name type="scientific">Cichorium intybus</name>
    <name type="common">Chicory</name>
    <dbReference type="NCBI Taxonomy" id="13427"/>
    <lineage>
        <taxon>Eukaryota</taxon>
        <taxon>Viridiplantae</taxon>
        <taxon>Streptophyta</taxon>
        <taxon>Embryophyta</taxon>
        <taxon>Tracheophyta</taxon>
        <taxon>Spermatophyta</taxon>
        <taxon>Magnoliopsida</taxon>
        <taxon>eudicotyledons</taxon>
        <taxon>Gunneridae</taxon>
        <taxon>Pentapetalae</taxon>
        <taxon>asterids</taxon>
        <taxon>campanulids</taxon>
        <taxon>Asterales</taxon>
        <taxon>Asteraceae</taxon>
        <taxon>Cichorioideae</taxon>
        <taxon>Cichorieae</taxon>
        <taxon>Cichoriinae</taxon>
        <taxon>Cichorium</taxon>
    </lineage>
</organism>
<accession>A0ACB9G7H4</accession>
<evidence type="ECO:0000313" key="1">
    <source>
        <dbReference type="EMBL" id="KAI3779166.1"/>
    </source>
</evidence>
<gene>
    <name evidence="1" type="ORF">L2E82_08733</name>
</gene>
<name>A0ACB9G7H4_CICIN</name>
<keyword evidence="2" id="KW-1185">Reference proteome</keyword>
<sequence length="236" mass="26362">MYHPEKTFLLFGKSQLGFLAITMVMMLNSNAPSTITDKFQNDSTELTQIIRLTIVLNRAWNIHDPYLDYEQSDDNPLKLHDRILIPLKANIKHVAEVDDYSGSAYGAASGEGAVRTNAAGLQEPVASSVVRTREAEVRTENNRDIVIFTINIRQQSIKHGSSTDTCDLLKSLVPCETVSERNLLADVAKIVDKNKICKRKDKISRKIVTDSLLASGYTVSICKSRWEKTSTYRAGN</sequence>
<evidence type="ECO:0000313" key="2">
    <source>
        <dbReference type="Proteomes" id="UP001055811"/>
    </source>
</evidence>